<dbReference type="AlphaFoldDB" id="A0AAN6T8T9"/>
<sequence>MRDLSVFTPVHGKIENAAVQTLKTVTYRRTCRRRFYVPLPAAERVSVTSWLLLTGQTELPRARPRPYI</sequence>
<gene>
    <name evidence="1" type="ORF">N656DRAFT_784640</name>
</gene>
<accession>A0AAN6T8T9</accession>
<dbReference type="GeneID" id="89940341"/>
<dbReference type="RefSeq" id="XP_064665672.1">
    <property type="nucleotide sequence ID" value="XM_064816216.1"/>
</dbReference>
<reference evidence="1" key="2">
    <citation type="submission" date="2023-05" db="EMBL/GenBank/DDBJ databases">
        <authorList>
            <consortium name="Lawrence Berkeley National Laboratory"/>
            <person name="Steindorff A."/>
            <person name="Hensen N."/>
            <person name="Bonometti L."/>
            <person name="Westerberg I."/>
            <person name="Brannstrom I.O."/>
            <person name="Guillou S."/>
            <person name="Cros-Aarteil S."/>
            <person name="Calhoun S."/>
            <person name="Haridas S."/>
            <person name="Kuo A."/>
            <person name="Mondo S."/>
            <person name="Pangilinan J."/>
            <person name="Riley R."/>
            <person name="Labutti K."/>
            <person name="Andreopoulos B."/>
            <person name="Lipzen A."/>
            <person name="Chen C."/>
            <person name="Yanf M."/>
            <person name="Daum C."/>
            <person name="Ng V."/>
            <person name="Clum A."/>
            <person name="Ohm R."/>
            <person name="Martin F."/>
            <person name="Silar P."/>
            <person name="Natvig D."/>
            <person name="Lalanne C."/>
            <person name="Gautier V."/>
            <person name="Ament-Velasquez S.L."/>
            <person name="Kruys A."/>
            <person name="Hutchinson M.I."/>
            <person name="Powell A.J."/>
            <person name="Barry K."/>
            <person name="Miller A.N."/>
            <person name="Grigoriev I.V."/>
            <person name="Debuchy R."/>
            <person name="Gladieux P."/>
            <person name="Thoren M.H."/>
            <person name="Johannesson H."/>
        </authorList>
    </citation>
    <scope>NUCLEOTIDE SEQUENCE</scope>
    <source>
        <strain evidence="1">CBS 508.74</strain>
    </source>
</reference>
<evidence type="ECO:0000313" key="2">
    <source>
        <dbReference type="Proteomes" id="UP001302812"/>
    </source>
</evidence>
<protein>
    <submittedName>
        <fullName evidence="1">Uncharacterized protein</fullName>
    </submittedName>
</protein>
<dbReference type="EMBL" id="MU853366">
    <property type="protein sequence ID" value="KAK4108102.1"/>
    <property type="molecule type" value="Genomic_DNA"/>
</dbReference>
<organism evidence="1 2">
    <name type="scientific">Canariomyces notabilis</name>
    <dbReference type="NCBI Taxonomy" id="2074819"/>
    <lineage>
        <taxon>Eukaryota</taxon>
        <taxon>Fungi</taxon>
        <taxon>Dikarya</taxon>
        <taxon>Ascomycota</taxon>
        <taxon>Pezizomycotina</taxon>
        <taxon>Sordariomycetes</taxon>
        <taxon>Sordariomycetidae</taxon>
        <taxon>Sordariales</taxon>
        <taxon>Chaetomiaceae</taxon>
        <taxon>Canariomyces</taxon>
    </lineage>
</organism>
<name>A0AAN6T8T9_9PEZI</name>
<comment type="caution">
    <text evidence="1">The sequence shown here is derived from an EMBL/GenBank/DDBJ whole genome shotgun (WGS) entry which is preliminary data.</text>
</comment>
<evidence type="ECO:0000313" key="1">
    <source>
        <dbReference type="EMBL" id="KAK4108102.1"/>
    </source>
</evidence>
<proteinExistence type="predicted"/>
<dbReference type="Proteomes" id="UP001302812">
    <property type="component" value="Unassembled WGS sequence"/>
</dbReference>
<reference evidence="1" key="1">
    <citation type="journal article" date="2023" name="Mol. Phylogenet. Evol.">
        <title>Genome-scale phylogeny and comparative genomics of the fungal order Sordariales.</title>
        <authorList>
            <person name="Hensen N."/>
            <person name="Bonometti L."/>
            <person name="Westerberg I."/>
            <person name="Brannstrom I.O."/>
            <person name="Guillou S."/>
            <person name="Cros-Aarteil S."/>
            <person name="Calhoun S."/>
            <person name="Haridas S."/>
            <person name="Kuo A."/>
            <person name="Mondo S."/>
            <person name="Pangilinan J."/>
            <person name="Riley R."/>
            <person name="LaButti K."/>
            <person name="Andreopoulos B."/>
            <person name="Lipzen A."/>
            <person name="Chen C."/>
            <person name="Yan M."/>
            <person name="Daum C."/>
            <person name="Ng V."/>
            <person name="Clum A."/>
            <person name="Steindorff A."/>
            <person name="Ohm R.A."/>
            <person name="Martin F."/>
            <person name="Silar P."/>
            <person name="Natvig D.O."/>
            <person name="Lalanne C."/>
            <person name="Gautier V."/>
            <person name="Ament-Velasquez S.L."/>
            <person name="Kruys A."/>
            <person name="Hutchinson M.I."/>
            <person name="Powell A.J."/>
            <person name="Barry K."/>
            <person name="Miller A.N."/>
            <person name="Grigoriev I.V."/>
            <person name="Debuchy R."/>
            <person name="Gladieux P."/>
            <person name="Hiltunen Thoren M."/>
            <person name="Johannesson H."/>
        </authorList>
    </citation>
    <scope>NUCLEOTIDE SEQUENCE</scope>
    <source>
        <strain evidence="1">CBS 508.74</strain>
    </source>
</reference>
<keyword evidence="2" id="KW-1185">Reference proteome</keyword>